<gene>
    <name evidence="2" type="ORF">CW751_00970</name>
</gene>
<dbReference type="OrthoDB" id="1467912at2"/>
<protein>
    <submittedName>
        <fullName evidence="2">Uncharacterized protein</fullName>
    </submittedName>
</protein>
<organism evidence="2 3">
    <name type="scientific">Brumimicrobium salinarum</name>
    <dbReference type="NCBI Taxonomy" id="2058658"/>
    <lineage>
        <taxon>Bacteria</taxon>
        <taxon>Pseudomonadati</taxon>
        <taxon>Bacteroidota</taxon>
        <taxon>Flavobacteriia</taxon>
        <taxon>Flavobacteriales</taxon>
        <taxon>Crocinitomicaceae</taxon>
        <taxon>Brumimicrobium</taxon>
    </lineage>
</organism>
<keyword evidence="1" id="KW-0472">Membrane</keyword>
<dbReference type="RefSeq" id="WP_101333085.1">
    <property type="nucleotide sequence ID" value="NZ_PJNI01000001.1"/>
</dbReference>
<evidence type="ECO:0000313" key="3">
    <source>
        <dbReference type="Proteomes" id="UP000236654"/>
    </source>
</evidence>
<keyword evidence="3" id="KW-1185">Reference proteome</keyword>
<dbReference type="Proteomes" id="UP000236654">
    <property type="component" value="Unassembled WGS sequence"/>
</dbReference>
<comment type="caution">
    <text evidence="2">The sequence shown here is derived from an EMBL/GenBank/DDBJ whole genome shotgun (WGS) entry which is preliminary data.</text>
</comment>
<accession>A0A2I0R5U9</accession>
<keyword evidence="1" id="KW-1133">Transmembrane helix</keyword>
<evidence type="ECO:0000256" key="1">
    <source>
        <dbReference type="SAM" id="Phobius"/>
    </source>
</evidence>
<name>A0A2I0R5U9_9FLAO</name>
<proteinExistence type="predicted"/>
<dbReference type="AlphaFoldDB" id="A0A2I0R5U9"/>
<reference evidence="2 3" key="1">
    <citation type="submission" date="2017-12" db="EMBL/GenBank/DDBJ databases">
        <title>The draft genome sequence of Brumimicrobium saltpan LHR20.</title>
        <authorList>
            <person name="Do Z.-J."/>
            <person name="Luo H.-R."/>
        </authorList>
    </citation>
    <scope>NUCLEOTIDE SEQUENCE [LARGE SCALE GENOMIC DNA]</scope>
    <source>
        <strain evidence="2 3">LHR20</strain>
    </source>
</reference>
<evidence type="ECO:0000313" key="2">
    <source>
        <dbReference type="EMBL" id="PKR81939.1"/>
    </source>
</evidence>
<feature type="transmembrane region" description="Helical" evidence="1">
    <location>
        <begin position="21"/>
        <end position="40"/>
    </location>
</feature>
<keyword evidence="1" id="KW-0812">Transmembrane</keyword>
<sequence length="67" mass="8061">MKTPKFDFKKHQNYQKSWKMLVRFIIYGAVISFLMYLIFFTEKASPEPTNDASEKYYEVDIIEPQSE</sequence>
<dbReference type="EMBL" id="PJNI01000001">
    <property type="protein sequence ID" value="PKR81939.1"/>
    <property type="molecule type" value="Genomic_DNA"/>
</dbReference>